<keyword evidence="2" id="KW-1185">Reference proteome</keyword>
<gene>
    <name evidence="1" type="ORF">Dsin_016974</name>
</gene>
<dbReference type="EMBL" id="JANJYJ010000005">
    <property type="protein sequence ID" value="KAK3212268.1"/>
    <property type="molecule type" value="Genomic_DNA"/>
</dbReference>
<evidence type="ECO:0000313" key="2">
    <source>
        <dbReference type="Proteomes" id="UP001281410"/>
    </source>
</evidence>
<organism evidence="1 2">
    <name type="scientific">Dipteronia sinensis</name>
    <dbReference type="NCBI Taxonomy" id="43782"/>
    <lineage>
        <taxon>Eukaryota</taxon>
        <taxon>Viridiplantae</taxon>
        <taxon>Streptophyta</taxon>
        <taxon>Embryophyta</taxon>
        <taxon>Tracheophyta</taxon>
        <taxon>Spermatophyta</taxon>
        <taxon>Magnoliopsida</taxon>
        <taxon>eudicotyledons</taxon>
        <taxon>Gunneridae</taxon>
        <taxon>Pentapetalae</taxon>
        <taxon>rosids</taxon>
        <taxon>malvids</taxon>
        <taxon>Sapindales</taxon>
        <taxon>Sapindaceae</taxon>
        <taxon>Hippocastanoideae</taxon>
        <taxon>Acereae</taxon>
        <taxon>Dipteronia</taxon>
    </lineage>
</organism>
<evidence type="ECO:0000313" key="1">
    <source>
        <dbReference type="EMBL" id="KAK3212268.1"/>
    </source>
</evidence>
<sequence length="109" mass="12259">KKVGLIPSPTKKERERDLNSATFIVFLAEKSNKKEGKTHIYNLIFETSIFGPLTSLPTKHSFLFSLLPLPSSLKVKKYSHQIFSSKLIQHLLTREGGYGFVEAVGLLRA</sequence>
<reference evidence="1" key="1">
    <citation type="journal article" date="2023" name="Plant J.">
        <title>Genome sequences and population genomics provide insights into the demographic history, inbreeding, and mutation load of two 'living fossil' tree species of Dipteronia.</title>
        <authorList>
            <person name="Feng Y."/>
            <person name="Comes H.P."/>
            <person name="Chen J."/>
            <person name="Zhu S."/>
            <person name="Lu R."/>
            <person name="Zhang X."/>
            <person name="Li P."/>
            <person name="Qiu J."/>
            <person name="Olsen K.M."/>
            <person name="Qiu Y."/>
        </authorList>
    </citation>
    <scope>NUCLEOTIDE SEQUENCE</scope>
    <source>
        <strain evidence="1">NBL</strain>
    </source>
</reference>
<dbReference type="Proteomes" id="UP001281410">
    <property type="component" value="Unassembled WGS sequence"/>
</dbReference>
<proteinExistence type="predicted"/>
<protein>
    <submittedName>
        <fullName evidence="1">Uncharacterized protein</fullName>
    </submittedName>
</protein>
<name>A0AAE0AEX6_9ROSI</name>
<comment type="caution">
    <text evidence="1">The sequence shown here is derived from an EMBL/GenBank/DDBJ whole genome shotgun (WGS) entry which is preliminary data.</text>
</comment>
<accession>A0AAE0AEX6</accession>
<dbReference type="AlphaFoldDB" id="A0AAE0AEX6"/>
<feature type="non-terminal residue" evidence="1">
    <location>
        <position position="109"/>
    </location>
</feature>